<protein>
    <submittedName>
        <fullName evidence="1">Uncharacterized protein</fullName>
    </submittedName>
</protein>
<gene>
    <name evidence="1" type="ORF">CDV31_002959</name>
</gene>
<dbReference type="EMBL" id="NIZV01000024">
    <property type="protein sequence ID" value="RSM18234.1"/>
    <property type="molecule type" value="Genomic_DNA"/>
</dbReference>
<comment type="caution">
    <text evidence="1">The sequence shown here is derived from an EMBL/GenBank/DDBJ whole genome shotgun (WGS) entry which is preliminary data.</text>
</comment>
<accession>A0A428UVC6</accession>
<dbReference type="Proteomes" id="UP000288429">
    <property type="component" value="Unassembled WGS sequence"/>
</dbReference>
<name>A0A428UVC6_9HYPO</name>
<evidence type="ECO:0000313" key="1">
    <source>
        <dbReference type="EMBL" id="RSM18234.1"/>
    </source>
</evidence>
<organism evidence="1 2">
    <name type="scientific">Fusarium ambrosium</name>
    <dbReference type="NCBI Taxonomy" id="131363"/>
    <lineage>
        <taxon>Eukaryota</taxon>
        <taxon>Fungi</taxon>
        <taxon>Dikarya</taxon>
        <taxon>Ascomycota</taxon>
        <taxon>Pezizomycotina</taxon>
        <taxon>Sordariomycetes</taxon>
        <taxon>Hypocreomycetidae</taxon>
        <taxon>Hypocreales</taxon>
        <taxon>Nectriaceae</taxon>
        <taxon>Fusarium</taxon>
        <taxon>Fusarium solani species complex</taxon>
    </lineage>
</organism>
<evidence type="ECO:0000313" key="2">
    <source>
        <dbReference type="Proteomes" id="UP000288429"/>
    </source>
</evidence>
<proteinExistence type="predicted"/>
<reference evidence="1 2" key="1">
    <citation type="submission" date="2017-06" db="EMBL/GenBank/DDBJ databases">
        <title>Cmopartive genomic analysis of Ambrosia Fusariam Clade fungi.</title>
        <authorList>
            <person name="Stajich J.E."/>
            <person name="Carrillo J."/>
            <person name="Kijimoto T."/>
            <person name="Eskalen A."/>
            <person name="O'Donnell K."/>
            <person name="Kasson M."/>
        </authorList>
    </citation>
    <scope>NUCLEOTIDE SEQUENCE [LARGE SCALE GENOMIC DNA]</scope>
    <source>
        <strain evidence="1 2">NRRL 20438</strain>
    </source>
</reference>
<sequence length="222" mass="25319">MTQQLCGRDLQILWVATQERDNWAKLMGTWNSNNISLFWIVRRIIKVSYLPYICFVDLNVVQDILHSKATKCWSITSWESRHSNKTPDSIFQATGTVKILVSVYLPAVNFLGSTSLLDISEIIMKMVIGVHLIGCYLCELQYRKGSPLTEKEVKAAMRGFEESVERGKMSRGISPEMASIPFEERDCTEDVTQAVIRVAKEAAVSSLESLFQELRRKDQSQY</sequence>
<dbReference type="AlphaFoldDB" id="A0A428UVC6"/>
<keyword evidence="2" id="KW-1185">Reference proteome</keyword>